<dbReference type="OrthoDB" id="7739966at2759"/>
<organism evidence="3 4">
    <name type="scientific">Chironomus riparius</name>
    <dbReference type="NCBI Taxonomy" id="315576"/>
    <lineage>
        <taxon>Eukaryota</taxon>
        <taxon>Metazoa</taxon>
        <taxon>Ecdysozoa</taxon>
        <taxon>Arthropoda</taxon>
        <taxon>Hexapoda</taxon>
        <taxon>Insecta</taxon>
        <taxon>Pterygota</taxon>
        <taxon>Neoptera</taxon>
        <taxon>Endopterygota</taxon>
        <taxon>Diptera</taxon>
        <taxon>Nematocera</taxon>
        <taxon>Chironomoidea</taxon>
        <taxon>Chironomidae</taxon>
        <taxon>Chironominae</taxon>
        <taxon>Chironomus</taxon>
    </lineage>
</organism>
<evidence type="ECO:0000256" key="1">
    <source>
        <dbReference type="SAM" id="MobiDB-lite"/>
    </source>
</evidence>
<accession>A0A9N9S8K8</accession>
<evidence type="ECO:0000256" key="2">
    <source>
        <dbReference type="SAM" id="Phobius"/>
    </source>
</evidence>
<dbReference type="AlphaFoldDB" id="A0A9N9S8K8"/>
<keyword evidence="2" id="KW-0472">Membrane</keyword>
<proteinExistence type="predicted"/>
<keyword evidence="2" id="KW-0812">Transmembrane</keyword>
<protein>
    <submittedName>
        <fullName evidence="3">Uncharacterized protein</fullName>
    </submittedName>
</protein>
<evidence type="ECO:0000313" key="4">
    <source>
        <dbReference type="Proteomes" id="UP001153620"/>
    </source>
</evidence>
<feature type="transmembrane region" description="Helical" evidence="2">
    <location>
        <begin position="301"/>
        <end position="325"/>
    </location>
</feature>
<dbReference type="Proteomes" id="UP001153620">
    <property type="component" value="Chromosome 4"/>
</dbReference>
<reference evidence="3" key="1">
    <citation type="submission" date="2022-01" db="EMBL/GenBank/DDBJ databases">
        <authorList>
            <person name="King R."/>
        </authorList>
    </citation>
    <scope>NUCLEOTIDE SEQUENCE</scope>
</reference>
<feature type="compositionally biased region" description="Basic and acidic residues" evidence="1">
    <location>
        <begin position="498"/>
        <end position="542"/>
    </location>
</feature>
<evidence type="ECO:0000313" key="3">
    <source>
        <dbReference type="EMBL" id="CAG9811014.1"/>
    </source>
</evidence>
<sequence length="1003" mass="117387">MFKIVIRKNSNKLMDSGRHMNQVDRLKASNDDSFELSEVKVDNNIRSNSSSSLRVPQNIEQMSYLADQHINLLMSKSFCGHDVHEDESTREHVLNAYKFLNSTPFLNVILMVVASSTKVRSVFDFNRDSVYMADPTVPSNTKGMFYLSGRVYIGAQQLLDEATKNEVYATLAHEFCHYATDLTYGNFAKPYAKNDSKTRQQFEEISQKCQQQQGFEEYIDIVFQHYPPAVQHAELIVRVPHLIALYSNDPERLKEVREKFIELFEFYETKVYPEMQEALPKINQQDQLKEKEQKILKLRKIACISFICTLVAIILVIALTCLLSQPKNYTFSNITTYDKLKIHNSSIIYKDIEVRFHDLFPDNSTAYYKLTSDHISQILDGQALDFSDSHFQYLNNLVNHDWKNLAGKLKQKFLTSNFTFQNESLKFEKLAEISLEVFNSLSSEQIVDVLDGKELVIGSMVEGKIDYYIERRFVVEDEDKKEIDFEVRDWMEAKDVKELSDSDNNEAKEVKRIGGEYKTEGEDKIEGRSGHGSDIEAEDKQQSRNKQSQRVIEDKIENIHNLGEFREVRKVLETQERSEDIRITTLESQDHKPEHNLVQNSKNTQEIIQEALESRIFILNSEIRAGKTVIFQQLTMVIKSSFPTRWVSFVDLSDINVNSSLQKFSETLENEVKIEDLIEFFSNILRLDANNKFEEAVFEKLFKLGNVVILWDNYDLLPLKNRELITKIFKLTFNLTNNVQFISSMPFFSYQFRESLNAKTYQSVPFTESEQKEYFKSLFKLQNLTIEKVENYTQIAFNISKTLQLDSPLMQKFIAQNYKPESVNFYEICKTFVEKTIENYQTSKSGQEFFRFLILKQIKFDMMEMYQNVAFLKALNLNLGSNNTKSESKHYNELEILKLKIPKELEIEEIARMGILSFKSEFDYKFLHKTIADFFFAKYFIDNLCILSNDVNEAEIKLRIEIFKYLLKSYDRSEMVVTLIKEHLKDKIRCSQDFNEILNLSIY</sequence>
<gene>
    <name evidence="3" type="ORF">CHIRRI_LOCUS13824</name>
</gene>
<dbReference type="EMBL" id="OU895880">
    <property type="protein sequence ID" value="CAG9811014.1"/>
    <property type="molecule type" value="Genomic_DNA"/>
</dbReference>
<name>A0A9N9S8K8_9DIPT</name>
<keyword evidence="4" id="KW-1185">Reference proteome</keyword>
<feature type="region of interest" description="Disordered" evidence="1">
    <location>
        <begin position="498"/>
        <end position="550"/>
    </location>
</feature>
<reference evidence="3" key="2">
    <citation type="submission" date="2022-10" db="EMBL/GenBank/DDBJ databases">
        <authorList>
            <consortium name="ENA_rothamsted_submissions"/>
            <consortium name="culmorum"/>
            <person name="King R."/>
        </authorList>
    </citation>
    <scope>NUCLEOTIDE SEQUENCE</scope>
</reference>
<keyword evidence="2" id="KW-1133">Transmembrane helix</keyword>